<dbReference type="SMART" id="SM00355">
    <property type="entry name" value="ZnF_C2H2"/>
    <property type="match status" value="2"/>
</dbReference>
<reference evidence="3" key="1">
    <citation type="journal article" date="2021" name="Mol. Ecol. Resour.">
        <title>Apolygus lucorum genome provides insights into omnivorousness and mesophyll feeding.</title>
        <authorList>
            <person name="Liu Y."/>
            <person name="Liu H."/>
            <person name="Wang H."/>
            <person name="Huang T."/>
            <person name="Liu B."/>
            <person name="Yang B."/>
            <person name="Yin L."/>
            <person name="Li B."/>
            <person name="Zhang Y."/>
            <person name="Zhang S."/>
            <person name="Jiang F."/>
            <person name="Zhang X."/>
            <person name="Ren Y."/>
            <person name="Wang B."/>
            <person name="Wang S."/>
            <person name="Lu Y."/>
            <person name="Wu K."/>
            <person name="Fan W."/>
            <person name="Wang G."/>
        </authorList>
    </citation>
    <scope>NUCLEOTIDE SEQUENCE</scope>
    <source>
        <strain evidence="3">12Hb</strain>
    </source>
</reference>
<comment type="caution">
    <text evidence="3">The sequence shown here is derived from an EMBL/GenBank/DDBJ whole genome shotgun (WGS) entry which is preliminary data.</text>
</comment>
<keyword evidence="4" id="KW-1185">Reference proteome</keyword>
<gene>
    <name evidence="3" type="ORF">GE061_003390</name>
</gene>
<dbReference type="OrthoDB" id="8186305at2759"/>
<keyword evidence="1" id="KW-0863">Zinc-finger</keyword>
<evidence type="ECO:0000256" key="1">
    <source>
        <dbReference type="PROSITE-ProRule" id="PRU00042"/>
    </source>
</evidence>
<keyword evidence="1" id="KW-0862">Zinc</keyword>
<name>A0A8S9X3E6_APOLU</name>
<keyword evidence="1" id="KW-0479">Metal-binding</keyword>
<accession>A0A8S9X3E6</accession>
<dbReference type="InterPro" id="IPR013087">
    <property type="entry name" value="Znf_C2H2_type"/>
</dbReference>
<proteinExistence type="predicted"/>
<evidence type="ECO:0000259" key="2">
    <source>
        <dbReference type="PROSITE" id="PS50157"/>
    </source>
</evidence>
<dbReference type="Gene3D" id="3.30.160.60">
    <property type="entry name" value="Classic Zinc Finger"/>
    <property type="match status" value="1"/>
</dbReference>
<organism evidence="3 4">
    <name type="scientific">Apolygus lucorum</name>
    <name type="common">Small green plant bug</name>
    <name type="synonym">Lygocoris lucorum</name>
    <dbReference type="NCBI Taxonomy" id="248454"/>
    <lineage>
        <taxon>Eukaryota</taxon>
        <taxon>Metazoa</taxon>
        <taxon>Ecdysozoa</taxon>
        <taxon>Arthropoda</taxon>
        <taxon>Hexapoda</taxon>
        <taxon>Insecta</taxon>
        <taxon>Pterygota</taxon>
        <taxon>Neoptera</taxon>
        <taxon>Paraneoptera</taxon>
        <taxon>Hemiptera</taxon>
        <taxon>Heteroptera</taxon>
        <taxon>Panheteroptera</taxon>
        <taxon>Cimicomorpha</taxon>
        <taxon>Miridae</taxon>
        <taxon>Mirini</taxon>
        <taxon>Apolygus</taxon>
    </lineage>
</organism>
<dbReference type="AlphaFoldDB" id="A0A8S9X3E6"/>
<evidence type="ECO:0000313" key="3">
    <source>
        <dbReference type="EMBL" id="KAF6202979.1"/>
    </source>
</evidence>
<dbReference type="Proteomes" id="UP000466442">
    <property type="component" value="Unassembled WGS sequence"/>
</dbReference>
<protein>
    <recommendedName>
        <fullName evidence="2">C2H2-type domain-containing protein</fullName>
    </recommendedName>
</protein>
<evidence type="ECO:0000313" key="4">
    <source>
        <dbReference type="Proteomes" id="UP000466442"/>
    </source>
</evidence>
<dbReference type="SUPFAM" id="SSF57667">
    <property type="entry name" value="beta-beta-alpha zinc fingers"/>
    <property type="match status" value="1"/>
</dbReference>
<dbReference type="EMBL" id="WIXP02000011">
    <property type="protein sequence ID" value="KAF6202979.1"/>
    <property type="molecule type" value="Genomic_DNA"/>
</dbReference>
<dbReference type="GO" id="GO:0008270">
    <property type="term" value="F:zinc ion binding"/>
    <property type="evidence" value="ECO:0007669"/>
    <property type="project" value="UniProtKB-KW"/>
</dbReference>
<feature type="domain" description="C2H2-type" evidence="2">
    <location>
        <begin position="71"/>
        <end position="98"/>
    </location>
</feature>
<dbReference type="PROSITE" id="PS50157">
    <property type="entry name" value="ZINC_FINGER_C2H2_2"/>
    <property type="match status" value="1"/>
</dbReference>
<sequence length="136" mass="15227">MLNSEVSCQFSNAIAALKPTNTARILDVIEDMSVGSSQNSTVRFALTGANRSLVSKSILLEVIRPDTSGKFGCNICSKIYLSKGALMRHLRYECGKQPTHQCPHCSYRAKYRQHMQQHIITRHLKPNSLSTIFDTL</sequence>
<dbReference type="InterPro" id="IPR036236">
    <property type="entry name" value="Znf_C2H2_sf"/>
</dbReference>